<evidence type="ECO:0000313" key="2">
    <source>
        <dbReference type="Proteomes" id="UP000789739"/>
    </source>
</evidence>
<dbReference type="Proteomes" id="UP000789739">
    <property type="component" value="Unassembled WGS sequence"/>
</dbReference>
<dbReference type="AlphaFoldDB" id="A0A9N9BD61"/>
<gene>
    <name evidence="1" type="ORF">PBRASI_LOCUS5643</name>
</gene>
<accession>A0A9N9BD61</accession>
<dbReference type="OrthoDB" id="2431762at2759"/>
<protein>
    <submittedName>
        <fullName evidence="1">3921_t:CDS:1</fullName>
    </submittedName>
</protein>
<evidence type="ECO:0000313" key="1">
    <source>
        <dbReference type="EMBL" id="CAG8562056.1"/>
    </source>
</evidence>
<dbReference type="EMBL" id="CAJVPI010000678">
    <property type="protein sequence ID" value="CAG8562056.1"/>
    <property type="molecule type" value="Genomic_DNA"/>
</dbReference>
<keyword evidence="2" id="KW-1185">Reference proteome</keyword>
<reference evidence="1" key="1">
    <citation type="submission" date="2021-06" db="EMBL/GenBank/DDBJ databases">
        <authorList>
            <person name="Kallberg Y."/>
            <person name="Tangrot J."/>
            <person name="Rosling A."/>
        </authorList>
    </citation>
    <scope>NUCLEOTIDE SEQUENCE</scope>
    <source>
        <strain evidence="1">BR232B</strain>
    </source>
</reference>
<comment type="caution">
    <text evidence="1">The sequence shown here is derived from an EMBL/GenBank/DDBJ whole genome shotgun (WGS) entry which is preliminary data.</text>
</comment>
<name>A0A9N9BD61_9GLOM</name>
<organism evidence="1 2">
    <name type="scientific">Paraglomus brasilianum</name>
    <dbReference type="NCBI Taxonomy" id="144538"/>
    <lineage>
        <taxon>Eukaryota</taxon>
        <taxon>Fungi</taxon>
        <taxon>Fungi incertae sedis</taxon>
        <taxon>Mucoromycota</taxon>
        <taxon>Glomeromycotina</taxon>
        <taxon>Glomeromycetes</taxon>
        <taxon>Paraglomerales</taxon>
        <taxon>Paraglomeraceae</taxon>
        <taxon>Paraglomus</taxon>
    </lineage>
</organism>
<proteinExistence type="predicted"/>
<sequence length="322" mass="37388">MVYEFVGRMILSQCLHSFMGEATTSLSEDMQTKINEIHQRMTREPDVASYSTMDLEKLERFRIHTGIEIRALDYHASSSRDIDAYDWTDYPENHPSQRKRIIEYLNKHLQPNLPHGIIILDVIDKRDFLNIYNNPVIPFDTRGGTDVALVDESYVKASISRAGIRGVVELKKMVQESHVPQIVMEMVGADLLVNEDSKVFGLLTDLGDVWNFYWVGEEKEIVTVNISHRKAALNFISKLTLVTDRQSDRGFQIPGLSTRVKRTKIRHVCDNNFEDYPDEDIGRIEDFYDEMEYEEIVKHKMDKAASMIKNTPIFQTFMLRQM</sequence>